<reference evidence="1" key="1">
    <citation type="submission" date="2021-03" db="EMBL/GenBank/DDBJ databases">
        <authorList>
            <consortium name="DOE Joint Genome Institute"/>
            <person name="Ahrendt S."/>
            <person name="Looney B.P."/>
            <person name="Miyauchi S."/>
            <person name="Morin E."/>
            <person name="Drula E."/>
            <person name="Courty P.E."/>
            <person name="Chicoki N."/>
            <person name="Fauchery L."/>
            <person name="Kohler A."/>
            <person name="Kuo A."/>
            <person name="Labutti K."/>
            <person name="Pangilinan J."/>
            <person name="Lipzen A."/>
            <person name="Riley R."/>
            <person name="Andreopoulos W."/>
            <person name="He G."/>
            <person name="Johnson J."/>
            <person name="Barry K.W."/>
            <person name="Grigoriev I.V."/>
            <person name="Nagy L."/>
            <person name="Hibbett D."/>
            <person name="Henrissat B."/>
            <person name="Matheny P.B."/>
            <person name="Labbe J."/>
            <person name="Martin F."/>
        </authorList>
    </citation>
    <scope>NUCLEOTIDE SEQUENCE</scope>
    <source>
        <strain evidence="1">HHB10654</strain>
    </source>
</reference>
<gene>
    <name evidence="1" type="ORF">BV25DRAFT_1209552</name>
</gene>
<comment type="caution">
    <text evidence="1">The sequence shown here is derived from an EMBL/GenBank/DDBJ whole genome shotgun (WGS) entry which is preliminary data.</text>
</comment>
<proteinExistence type="predicted"/>
<sequence>MLSRVEHSRRGSEGSVVDGSVTTIVTDASSVTLRSRRARRHTPPQTTMSSHITYGRRAHKRRRRLIDSDDESEGQDDTDAIPPPPAPRSARKRPRMQVEVVVPLSPASKRKPSSSNPVLNDVAIGETYASTSLDVAQSGPHASSSKGSISMAQGSSKSSVGPRDQDSLASLRAQLKREKGFKEHSRAVESASRSQADRLTTPSTGYSLLSPACRFH</sequence>
<organism evidence="1 2">
    <name type="scientific">Artomyces pyxidatus</name>
    <dbReference type="NCBI Taxonomy" id="48021"/>
    <lineage>
        <taxon>Eukaryota</taxon>
        <taxon>Fungi</taxon>
        <taxon>Dikarya</taxon>
        <taxon>Basidiomycota</taxon>
        <taxon>Agaricomycotina</taxon>
        <taxon>Agaricomycetes</taxon>
        <taxon>Russulales</taxon>
        <taxon>Auriscalpiaceae</taxon>
        <taxon>Artomyces</taxon>
    </lineage>
</organism>
<reference evidence="1" key="2">
    <citation type="journal article" date="2022" name="New Phytol.">
        <title>Evolutionary transition to the ectomycorrhizal habit in the genomes of a hyperdiverse lineage of mushroom-forming fungi.</title>
        <authorList>
            <person name="Looney B."/>
            <person name="Miyauchi S."/>
            <person name="Morin E."/>
            <person name="Drula E."/>
            <person name="Courty P.E."/>
            <person name="Kohler A."/>
            <person name="Kuo A."/>
            <person name="LaButti K."/>
            <person name="Pangilinan J."/>
            <person name="Lipzen A."/>
            <person name="Riley R."/>
            <person name="Andreopoulos W."/>
            <person name="He G."/>
            <person name="Johnson J."/>
            <person name="Nolan M."/>
            <person name="Tritt A."/>
            <person name="Barry K.W."/>
            <person name="Grigoriev I.V."/>
            <person name="Nagy L.G."/>
            <person name="Hibbett D."/>
            <person name="Henrissat B."/>
            <person name="Matheny P.B."/>
            <person name="Labbe J."/>
            <person name="Martin F.M."/>
        </authorList>
    </citation>
    <scope>NUCLEOTIDE SEQUENCE</scope>
    <source>
        <strain evidence="1">HHB10654</strain>
    </source>
</reference>
<evidence type="ECO:0000313" key="2">
    <source>
        <dbReference type="Proteomes" id="UP000814140"/>
    </source>
</evidence>
<keyword evidence="2" id="KW-1185">Reference proteome</keyword>
<dbReference type="EMBL" id="MU277233">
    <property type="protein sequence ID" value="KAI0058629.1"/>
    <property type="molecule type" value="Genomic_DNA"/>
</dbReference>
<dbReference type="Proteomes" id="UP000814140">
    <property type="component" value="Unassembled WGS sequence"/>
</dbReference>
<accession>A0ACB8SPW9</accession>
<evidence type="ECO:0000313" key="1">
    <source>
        <dbReference type="EMBL" id="KAI0058629.1"/>
    </source>
</evidence>
<protein>
    <submittedName>
        <fullName evidence="1">Uncharacterized protein</fullName>
    </submittedName>
</protein>
<name>A0ACB8SPW9_9AGAM</name>